<sequence length="1923" mass="214127">MSTGEGKVVCVTGAAGFVASWLVKLLLQRGYTVRATVRDPNDPKKTEHLLSLDGAKERLRLFKADLLEEGSFDPVVDGCDGVFHTASPVVMQVTDPQTELIDPALKGTINVLREILKSVWVLGFGFCGGGGSMRNRRVLYDDEGKGVAGGMEDEDESMEVEVADSDSDVNEEEDDEEEEGQDEYEDDGFIVNEDKQENGDPDEPRQKKKKKKKIDLEKNFVLDEDDYVLLEDNNVLGIRRPKAGTKKFKRLKKAGKDTDLRVHSDFFDENGLLLDDIDDDEAKSKYDDEDVIGDDEMDGFIVDAEETDGCPVRKLKRKSRQEYGVSSSTVEEAHDIFGDPNEYLNRRKKSLARIDQFDNSGRQMEGSLKNVYEPFILTEKYLTEKDDLIRNIDMPERIQISEESTGPAPVDIMSIKEETSWILSQLTTKITWFCKMKVIEGNDEGPDLFKKVEQDIERFLKLHHVEKHDIPFIAMYRKELCLSLLKDPEQDVAENEDEDETKRTTRLKRNKILWVIKDLDRKWLLLRKRQNALQLYYNKRYEEELLKMHDEARLNLNKELFKSISNSLKNAESEIEVDDVNLKFNLHFPLDEVNVSQGQFKRPKRKSHYKVCSNAGLWEVAAKFGCNSEQFGLQVTLVNVRREDLEDLKESPEEIASTFTGPLFETPQAVLKGARHMAAVEISSEPCFRKHVRSIFMEEAVVSTRPTPKGNMIIDPSHEFSGFKWLHGKPLSQFKDAQWLLIQRAEEEKLLEVTIKLPESTLNKLTSESNDCYLSDGVSISARLWNEQRKLILQDAFSNFLLPYMEKQARVFLTAKAKAWLLEEYGKQLWNRASVAPYQHKENDDELDEETAPRVMACCWDPGNPATTFVMLDSLGEVMDVLHASSLIIWSRNNQKQQKQKKIDQERVREFMTEHQPHVVVLGAVNLACRRLKEEIYEIIFKMMEENPRDVSQKMDGIRIVYGDESLPRIYEHSRISSDQLPGQLGIVKRAVALGRFLQNPLAMIATLCGPGKEILSWKLGSLGYLLTPDEKYEMVEQVMVDVTNQVGIDINLAAAHDWLFAPLQFVSGLGPSKAGHLQRALIRIGAVTCRKKLIEHGLGTMSVFRSAVGFLRVRCCGMASASSNMDLLDDTRIHPESYNLAKILAKDVYKCFENDEIDDVVLEMAIGYVRNHPKYLEDLKIFEYAKDYEIKHGKNKRETLYDIKMELLHGFRDWRSPYEEPSEDEEFLMITGENGDTLAEGKIVQATVRSIQSERVFCVLDSGLDGILFKDGFSDERDEIDLTTKLQVGEILICKIKQIEKNRHCVVLTCKEIQSRSSKDQNPRSVDPYYCEDQSSLSQEQEKAQKELAKKHVKPRMIVHPRFQNITFEEAMEYLSDKAVGESTFHPSSRGSSYLSLTIKIYDGVYAHKEITEGGKDQKDAMSLLHLGKTLKIGNENFEDLDEVMDRYVDPLVTHLKAMLNYRKFRRGKKAEVDDLLRAEKSDYPMRIVYCFGICHEHPGAFILSYIRNTNPHHEYIGLYPKGFKFRKHIFDNIDGLVAYFQKHINDPWPEKALSIQSVAAMVPMRSPAVGAPTGGGWESNTGGWRGQFNSSRDKTCTPSSRGGNENRSRGDGGDGWSSFPGAEVLNSPGREVPPAGWGSSSGRAGVENLGGGGRTKSWGSSGVGSWGHGRSTHHWGGSSRGGTARGSNWGGARGNGRGSGSQGCGSNGHGPGRGCGHGHGSYNAKDQKEFGYGAGSERGSVLNVEDKSWDSDGWGNLPGFKVQNPPSRAASSDGWGSWGRSKASDNNEGGGGSTDGWGNDKASGGNGSGSGEAGSSGPCTWGNGGANWEGVSNSNSNSHEDGTGGGGGGGGVGKGGWVGSVSGSGGRENKSNADGDVAWDAACSKGNAASEVANTGWGSSKSNTTLSGGGNGWSGGGSGGW</sequence>
<feature type="region of interest" description="Disordered" evidence="5">
    <location>
        <begin position="1573"/>
        <end position="1708"/>
    </location>
</feature>
<dbReference type="Gene3D" id="2.40.50.140">
    <property type="entry name" value="Nucleic acid-binding proteins"/>
    <property type="match status" value="1"/>
</dbReference>
<dbReference type="InterPro" id="IPR035019">
    <property type="entry name" value="Spt6_SH2_N"/>
</dbReference>
<dbReference type="PROSITE" id="PS50126">
    <property type="entry name" value="S1"/>
    <property type="match status" value="1"/>
</dbReference>
<dbReference type="Pfam" id="PF21710">
    <property type="entry name" value="Spt6_S1"/>
    <property type="match status" value="1"/>
</dbReference>
<dbReference type="Gene3D" id="1.10.10.2740">
    <property type="entry name" value="Spt6, Death-like domain"/>
    <property type="match status" value="1"/>
</dbReference>
<reference evidence="7 8" key="1">
    <citation type="journal article" date="2023" name="Hortic Res">
        <title>The complete reference genome for grapevine (Vitis vinifera L.) genetics and breeding.</title>
        <authorList>
            <person name="Shi X."/>
            <person name="Cao S."/>
            <person name="Wang X."/>
            <person name="Huang S."/>
            <person name="Wang Y."/>
            <person name="Liu Z."/>
            <person name="Liu W."/>
            <person name="Leng X."/>
            <person name="Peng Y."/>
            <person name="Wang N."/>
            <person name="Wang Y."/>
            <person name="Ma Z."/>
            <person name="Xu X."/>
            <person name="Zhang F."/>
            <person name="Xue H."/>
            <person name="Zhong H."/>
            <person name="Wang Y."/>
            <person name="Zhang K."/>
            <person name="Velt A."/>
            <person name="Avia K."/>
            <person name="Holtgrawe D."/>
            <person name="Grimplet J."/>
            <person name="Matus J.T."/>
            <person name="Ware D."/>
            <person name="Wu X."/>
            <person name="Wang H."/>
            <person name="Liu C."/>
            <person name="Fang Y."/>
            <person name="Rustenholz C."/>
            <person name="Cheng Z."/>
            <person name="Xiao H."/>
            <person name="Zhou Y."/>
        </authorList>
    </citation>
    <scope>NUCLEOTIDE SEQUENCE [LARGE SCALE GENOMIC DNA]</scope>
    <source>
        <strain evidence="8">cv. Pinot noir / PN40024</strain>
        <tissue evidence="7">Leaf</tissue>
    </source>
</reference>
<organism evidence="7 8">
    <name type="scientific">Vitis vinifera</name>
    <name type="common">Grape</name>
    <dbReference type="NCBI Taxonomy" id="29760"/>
    <lineage>
        <taxon>Eukaryota</taxon>
        <taxon>Viridiplantae</taxon>
        <taxon>Streptophyta</taxon>
        <taxon>Embryophyta</taxon>
        <taxon>Tracheophyta</taxon>
        <taxon>Spermatophyta</taxon>
        <taxon>Magnoliopsida</taxon>
        <taxon>eudicotyledons</taxon>
        <taxon>Gunneridae</taxon>
        <taxon>Pentapetalae</taxon>
        <taxon>rosids</taxon>
        <taxon>Vitales</taxon>
        <taxon>Vitaceae</taxon>
        <taxon>Viteae</taxon>
        <taxon>Vitis</taxon>
    </lineage>
</organism>
<dbReference type="Gene3D" id="3.30.505.10">
    <property type="entry name" value="SH2 domain"/>
    <property type="match status" value="2"/>
</dbReference>
<dbReference type="Gene3D" id="1.10.150.850">
    <property type="entry name" value="Spt6, helix-hairpin-helix domain"/>
    <property type="match status" value="1"/>
</dbReference>
<dbReference type="InterPro" id="IPR036291">
    <property type="entry name" value="NAD(P)-bd_dom_sf"/>
</dbReference>
<evidence type="ECO:0000256" key="1">
    <source>
        <dbReference type="ARBA" id="ARBA00004123"/>
    </source>
</evidence>
<feature type="region of interest" description="Disordered" evidence="5">
    <location>
        <begin position="1889"/>
        <end position="1923"/>
    </location>
</feature>
<dbReference type="InterPro" id="IPR017072">
    <property type="entry name" value="TF_Spt6"/>
</dbReference>
<feature type="compositionally biased region" description="Gly residues" evidence="5">
    <location>
        <begin position="1845"/>
        <end position="1868"/>
    </location>
</feature>
<dbReference type="InterPro" id="IPR003029">
    <property type="entry name" value="S1_domain"/>
</dbReference>
<evidence type="ECO:0000259" key="6">
    <source>
        <dbReference type="PROSITE" id="PS50126"/>
    </source>
</evidence>
<dbReference type="InterPro" id="IPR006641">
    <property type="entry name" value="YqgF/RNaseH-like_dom"/>
</dbReference>
<dbReference type="InterPro" id="IPR012340">
    <property type="entry name" value="NA-bd_OB-fold"/>
</dbReference>
<feature type="compositionally biased region" description="Acidic residues" evidence="5">
    <location>
        <begin position="151"/>
        <end position="188"/>
    </location>
</feature>
<dbReference type="PANTHER" id="PTHR10145">
    <property type="entry name" value="TRANSCRIPTION ELONGATION FACTOR SPT6"/>
    <property type="match status" value="1"/>
</dbReference>
<dbReference type="SUPFAM" id="SSF47781">
    <property type="entry name" value="RuvA domain 2-like"/>
    <property type="match status" value="2"/>
</dbReference>
<dbReference type="InterPro" id="IPR028083">
    <property type="entry name" value="Spt6_acidic_N_dom"/>
</dbReference>
<dbReference type="InterPro" id="IPR032706">
    <property type="entry name" value="Spt6_HHH"/>
</dbReference>
<feature type="domain" description="S1 motif" evidence="6">
    <location>
        <begin position="1242"/>
        <end position="1312"/>
    </location>
</feature>
<dbReference type="InterPro" id="IPR010994">
    <property type="entry name" value="RuvA_2-like"/>
</dbReference>
<gene>
    <name evidence="7" type="ORF">VitviT2T_020118</name>
</gene>
<dbReference type="InterPro" id="IPR037027">
    <property type="entry name" value="YqgF/RNaseH-like_dom_sf"/>
</dbReference>
<name>A0ABY9D311_VITVI</name>
<feature type="compositionally biased region" description="Gly residues" evidence="5">
    <location>
        <begin position="1909"/>
        <end position="1923"/>
    </location>
</feature>
<proteinExistence type="inferred from homology"/>
<dbReference type="InterPro" id="IPR049540">
    <property type="entry name" value="Spt6-like_S1"/>
</dbReference>
<dbReference type="Pfam" id="PF14632">
    <property type="entry name" value="SPT6_acidic"/>
    <property type="match status" value="1"/>
</dbReference>
<dbReference type="SUPFAM" id="SSF51735">
    <property type="entry name" value="NAD(P)-binding Rossmann-fold domains"/>
    <property type="match status" value="1"/>
</dbReference>
<dbReference type="InterPro" id="IPR036860">
    <property type="entry name" value="SH2_dom_sf"/>
</dbReference>
<dbReference type="SMART" id="SM00316">
    <property type="entry name" value="S1"/>
    <property type="match status" value="1"/>
</dbReference>
<comment type="subcellular location">
    <subcellularLocation>
        <location evidence="1">Nucleus</location>
    </subcellularLocation>
</comment>
<dbReference type="InterPro" id="IPR023323">
    <property type="entry name" value="Tex-like_dom_sf"/>
</dbReference>
<keyword evidence="4" id="KW-0539">Nucleus</keyword>
<dbReference type="InterPro" id="IPR023319">
    <property type="entry name" value="Tex-like_HTH_dom_sf"/>
</dbReference>
<dbReference type="EMBL" id="CP126660">
    <property type="protein sequence ID" value="WKA01865.1"/>
    <property type="molecule type" value="Genomic_DNA"/>
</dbReference>
<feature type="region of interest" description="Disordered" evidence="5">
    <location>
        <begin position="1757"/>
        <end position="1876"/>
    </location>
</feature>
<evidence type="ECO:0000256" key="5">
    <source>
        <dbReference type="SAM" id="MobiDB-lite"/>
    </source>
</evidence>
<dbReference type="CDD" id="cd09918">
    <property type="entry name" value="SH2_Nterm_SPT6_like"/>
    <property type="match status" value="1"/>
</dbReference>
<protein>
    <recommendedName>
        <fullName evidence="6">S1 motif domain-containing protein</fullName>
    </recommendedName>
</protein>
<dbReference type="InterPro" id="IPR012337">
    <property type="entry name" value="RNaseH-like_sf"/>
</dbReference>
<evidence type="ECO:0000256" key="4">
    <source>
        <dbReference type="ARBA" id="ARBA00023242"/>
    </source>
</evidence>
<dbReference type="SUPFAM" id="SSF50249">
    <property type="entry name" value="Nucleic acid-binding proteins"/>
    <property type="match status" value="1"/>
</dbReference>
<keyword evidence="3" id="KW-0804">Transcription</keyword>
<dbReference type="SUPFAM" id="SSF53098">
    <property type="entry name" value="Ribonuclease H-like"/>
    <property type="match status" value="1"/>
</dbReference>
<dbReference type="CDD" id="cd09928">
    <property type="entry name" value="SH2_Cterm_SPT6_like"/>
    <property type="match status" value="1"/>
</dbReference>
<feature type="compositionally biased region" description="Polar residues" evidence="5">
    <location>
        <begin position="1580"/>
        <end position="1605"/>
    </location>
</feature>
<dbReference type="InterPro" id="IPR028231">
    <property type="entry name" value="Spt6_YqgF"/>
</dbReference>
<feature type="region of interest" description="Disordered" evidence="5">
    <location>
        <begin position="145"/>
        <end position="211"/>
    </location>
</feature>
<evidence type="ECO:0000313" key="8">
    <source>
        <dbReference type="Proteomes" id="UP001227230"/>
    </source>
</evidence>
<dbReference type="Pfam" id="PF14633">
    <property type="entry name" value="SH2_2"/>
    <property type="match status" value="1"/>
</dbReference>
<dbReference type="Gene3D" id="1.10.3500.10">
    <property type="entry name" value="Tex N-terminal region-like"/>
    <property type="match status" value="1"/>
</dbReference>
<dbReference type="Pfam" id="PF14639">
    <property type="entry name" value="YqgF"/>
    <property type="match status" value="1"/>
</dbReference>
<dbReference type="SMART" id="SM00732">
    <property type="entry name" value="YqgFc"/>
    <property type="match status" value="1"/>
</dbReference>
<dbReference type="InterPro" id="IPR035018">
    <property type="entry name" value="Spt6_SH2_C"/>
</dbReference>
<dbReference type="Pfam" id="PF14635">
    <property type="entry name" value="HHH_7"/>
    <property type="match status" value="1"/>
</dbReference>
<dbReference type="SUPFAM" id="SSF55550">
    <property type="entry name" value="SH2 domain"/>
    <property type="match status" value="1"/>
</dbReference>
<dbReference type="Gene3D" id="1.10.10.650">
    <property type="entry name" value="RuvA domain 2-like"/>
    <property type="match status" value="1"/>
</dbReference>
<evidence type="ECO:0000256" key="2">
    <source>
        <dbReference type="ARBA" id="ARBA00009253"/>
    </source>
</evidence>
<dbReference type="PANTHER" id="PTHR10145:SF6">
    <property type="entry name" value="TRANSCRIPTION ELONGATION FACTOR SPT6"/>
    <property type="match status" value="1"/>
</dbReference>
<dbReference type="InterPro" id="IPR001509">
    <property type="entry name" value="Epimerase_deHydtase"/>
</dbReference>
<dbReference type="InterPro" id="IPR042066">
    <property type="entry name" value="Spt6_death-like"/>
</dbReference>
<dbReference type="Pfam" id="PF01370">
    <property type="entry name" value="Epimerase"/>
    <property type="match status" value="1"/>
</dbReference>
<dbReference type="SUPFAM" id="SSF158832">
    <property type="entry name" value="Tex N-terminal region-like"/>
    <property type="match status" value="1"/>
</dbReference>
<accession>A0ABY9D311</accession>
<dbReference type="Gene3D" id="3.30.420.140">
    <property type="entry name" value="YqgF/RNase H-like domain"/>
    <property type="match status" value="1"/>
</dbReference>
<comment type="similarity">
    <text evidence="2">Belongs to the SPT6 family.</text>
</comment>
<feature type="compositionally biased region" description="Gly residues" evidence="5">
    <location>
        <begin position="1806"/>
        <end position="1816"/>
    </location>
</feature>
<feature type="compositionally biased region" description="Basic and acidic residues" evidence="5">
    <location>
        <begin position="192"/>
        <end position="205"/>
    </location>
</feature>
<keyword evidence="8" id="KW-1185">Reference proteome</keyword>
<dbReference type="Proteomes" id="UP001227230">
    <property type="component" value="Chromosome 13"/>
</dbReference>
<dbReference type="InterPro" id="IPR035420">
    <property type="entry name" value="Spt6_SH2"/>
</dbReference>
<evidence type="ECO:0000256" key="3">
    <source>
        <dbReference type="ARBA" id="ARBA00023163"/>
    </source>
</evidence>
<dbReference type="Gene3D" id="3.40.50.720">
    <property type="entry name" value="NAD(P)-binding Rossmann-like Domain"/>
    <property type="match status" value="1"/>
</dbReference>
<feature type="compositionally biased region" description="Gly residues" evidence="5">
    <location>
        <begin position="1680"/>
        <end position="1708"/>
    </location>
</feature>
<evidence type="ECO:0000313" key="7">
    <source>
        <dbReference type="EMBL" id="WKA01865.1"/>
    </source>
</evidence>